<feature type="region of interest" description="Disordered" evidence="1">
    <location>
        <begin position="108"/>
        <end position="147"/>
    </location>
</feature>
<evidence type="ECO:0000313" key="4">
    <source>
        <dbReference type="Proteomes" id="UP000324965"/>
    </source>
</evidence>
<dbReference type="PROSITE" id="PS50801">
    <property type="entry name" value="STAS"/>
    <property type="match status" value="1"/>
</dbReference>
<dbReference type="CDD" id="cd07043">
    <property type="entry name" value="STAS_anti-anti-sigma_factors"/>
    <property type="match status" value="1"/>
</dbReference>
<protein>
    <submittedName>
        <fullName evidence="3">STAS domain-containing protein</fullName>
    </submittedName>
</protein>
<reference evidence="3 4" key="1">
    <citation type="submission" date="2019-05" db="EMBL/GenBank/DDBJ databases">
        <authorList>
            <person name="Hariharan J."/>
            <person name="Choudoir M.J."/>
            <person name="Diebold P."/>
            <person name="Panke-Buisse K."/>
            <person name="Buckley D.H."/>
        </authorList>
    </citation>
    <scope>NUCLEOTIDE SEQUENCE [LARGE SCALE GENOMIC DNA]</scope>
    <source>
        <strain evidence="3 4">SUN51</strain>
    </source>
</reference>
<dbReference type="Gene3D" id="3.30.750.24">
    <property type="entry name" value="STAS domain"/>
    <property type="match status" value="1"/>
</dbReference>
<gene>
    <name evidence="3" type="ORF">FGF04_06850</name>
</gene>
<comment type="caution">
    <text evidence="3">The sequence shown here is derived from an EMBL/GenBank/DDBJ whole genome shotgun (WGS) entry which is preliminary data.</text>
</comment>
<sequence length="147" mass="15649">MKPPTDLPHLRLTPAAGAAPGVLLLRLQGFLDHTGAEPFLDAATQYLEHTARLREMHLDCAGLQGLDSMGLSVLLMLHRRTTAAHVTLRLEHRSPSLDRLLELTGTLDHLAPGGPARSTETAEAGGPPEPSTTNTTRLPPPHATTGP</sequence>
<organism evidence="3 4">
    <name type="scientific">Streptomyces apricus</name>
    <dbReference type="NCBI Taxonomy" id="1828112"/>
    <lineage>
        <taxon>Bacteria</taxon>
        <taxon>Bacillati</taxon>
        <taxon>Actinomycetota</taxon>
        <taxon>Actinomycetes</taxon>
        <taxon>Kitasatosporales</taxon>
        <taxon>Streptomycetaceae</taxon>
        <taxon>Streptomyces</taxon>
    </lineage>
</organism>
<dbReference type="InterPro" id="IPR002645">
    <property type="entry name" value="STAS_dom"/>
</dbReference>
<dbReference type="Proteomes" id="UP000324965">
    <property type="component" value="Unassembled WGS sequence"/>
</dbReference>
<accession>A0A5B0BI33</accession>
<evidence type="ECO:0000259" key="2">
    <source>
        <dbReference type="PROSITE" id="PS50801"/>
    </source>
</evidence>
<feature type="domain" description="STAS" evidence="2">
    <location>
        <begin position="12"/>
        <end position="110"/>
    </location>
</feature>
<evidence type="ECO:0000313" key="3">
    <source>
        <dbReference type="EMBL" id="KAA0941151.1"/>
    </source>
</evidence>
<keyword evidence="4" id="KW-1185">Reference proteome</keyword>
<dbReference type="SUPFAM" id="SSF52091">
    <property type="entry name" value="SpoIIaa-like"/>
    <property type="match status" value="1"/>
</dbReference>
<dbReference type="InterPro" id="IPR036513">
    <property type="entry name" value="STAS_dom_sf"/>
</dbReference>
<dbReference type="OrthoDB" id="4249752at2"/>
<dbReference type="AlphaFoldDB" id="A0A5B0BI33"/>
<dbReference type="RefSeq" id="WP_149510345.1">
    <property type="nucleotide sequence ID" value="NZ_VDFC01000019.1"/>
</dbReference>
<feature type="compositionally biased region" description="Pro residues" evidence="1">
    <location>
        <begin position="138"/>
        <end position="147"/>
    </location>
</feature>
<name>A0A5B0BI33_9ACTN</name>
<proteinExistence type="predicted"/>
<evidence type="ECO:0000256" key="1">
    <source>
        <dbReference type="SAM" id="MobiDB-lite"/>
    </source>
</evidence>
<dbReference type="Pfam" id="PF01740">
    <property type="entry name" value="STAS"/>
    <property type="match status" value="1"/>
</dbReference>
<dbReference type="EMBL" id="VDFC01000019">
    <property type="protein sequence ID" value="KAA0941151.1"/>
    <property type="molecule type" value="Genomic_DNA"/>
</dbReference>